<name>A0A2M6ZE78_9BACT</name>
<evidence type="ECO:0000259" key="1">
    <source>
        <dbReference type="Pfam" id="PF10114"/>
    </source>
</evidence>
<sequence>MVFKFCPAEVKLCSKYEQEKAKRARMTKTPFFTKCRFGIADVRIPIIDRDNFLGSIVCGQPGNISFHFSKINL</sequence>
<organism evidence="2 3">
    <name type="scientific">Candidatus Desantisbacteria bacterium CG07_land_8_20_14_0_80_39_15</name>
    <dbReference type="NCBI Taxonomy" id="1974549"/>
    <lineage>
        <taxon>Bacteria</taxon>
        <taxon>Candidatus Desantisiibacteriota</taxon>
    </lineage>
</organism>
<proteinExistence type="predicted"/>
<gene>
    <name evidence="2" type="ORF">COS91_08285</name>
</gene>
<dbReference type="Pfam" id="PF10114">
    <property type="entry name" value="PocR"/>
    <property type="match status" value="1"/>
</dbReference>
<comment type="caution">
    <text evidence="2">The sequence shown here is derived from an EMBL/GenBank/DDBJ whole genome shotgun (WGS) entry which is preliminary data.</text>
</comment>
<dbReference type="Proteomes" id="UP000229227">
    <property type="component" value="Unassembled WGS sequence"/>
</dbReference>
<accession>A0A2M6ZE78</accession>
<dbReference type="InterPro" id="IPR018771">
    <property type="entry name" value="PocR_dom"/>
</dbReference>
<evidence type="ECO:0000313" key="3">
    <source>
        <dbReference type="Proteomes" id="UP000229227"/>
    </source>
</evidence>
<dbReference type="EMBL" id="PEWN01000140">
    <property type="protein sequence ID" value="PIU50711.1"/>
    <property type="molecule type" value="Genomic_DNA"/>
</dbReference>
<dbReference type="AlphaFoldDB" id="A0A2M6ZE78"/>
<protein>
    <recommendedName>
        <fullName evidence="1">PocR domain-containing protein</fullName>
    </recommendedName>
</protein>
<feature type="domain" description="PocR" evidence="1">
    <location>
        <begin position="7"/>
        <end position="60"/>
    </location>
</feature>
<reference evidence="3" key="1">
    <citation type="submission" date="2017-09" db="EMBL/GenBank/DDBJ databases">
        <title>Depth-based differentiation of microbial function through sediment-hosted aquifers and enrichment of novel symbionts in the deep terrestrial subsurface.</title>
        <authorList>
            <person name="Probst A.J."/>
            <person name="Ladd B."/>
            <person name="Jarett J.K."/>
            <person name="Geller-Mcgrath D.E."/>
            <person name="Sieber C.M.K."/>
            <person name="Emerson J.B."/>
            <person name="Anantharaman K."/>
            <person name="Thomas B.C."/>
            <person name="Malmstrom R."/>
            <person name="Stieglmeier M."/>
            <person name="Klingl A."/>
            <person name="Woyke T."/>
            <person name="Ryan C.M."/>
            <person name="Banfield J.F."/>
        </authorList>
    </citation>
    <scope>NUCLEOTIDE SEQUENCE [LARGE SCALE GENOMIC DNA]</scope>
</reference>
<evidence type="ECO:0000313" key="2">
    <source>
        <dbReference type="EMBL" id="PIU50711.1"/>
    </source>
</evidence>